<accession>A0A9Q0RI43</accession>
<comment type="similarity">
    <text evidence="2">Belongs to the VPS37 family.</text>
</comment>
<dbReference type="GO" id="GO:0031902">
    <property type="term" value="C:late endosome membrane"/>
    <property type="evidence" value="ECO:0007669"/>
    <property type="project" value="UniProtKB-SubCell"/>
</dbReference>
<evidence type="ECO:0000313" key="12">
    <source>
        <dbReference type="Proteomes" id="UP001142055"/>
    </source>
</evidence>
<dbReference type="Gene3D" id="1.10.287.660">
    <property type="entry name" value="Helix hairpin bin"/>
    <property type="match status" value="1"/>
</dbReference>
<feature type="domain" description="VPS37 C-terminal" evidence="10">
    <location>
        <begin position="96"/>
        <end position="185"/>
    </location>
</feature>
<protein>
    <recommendedName>
        <fullName evidence="10">VPS37 C-terminal domain-containing protein</fullName>
    </recommendedName>
</protein>
<keyword evidence="3 7" id="KW-0813">Transport</keyword>
<dbReference type="AlphaFoldDB" id="A0A9Q0RI43"/>
<proteinExistence type="inferred from homology"/>
<evidence type="ECO:0000256" key="2">
    <source>
        <dbReference type="ARBA" id="ARBA00007617"/>
    </source>
</evidence>
<dbReference type="InterPro" id="IPR037202">
    <property type="entry name" value="ESCRT_assembly_dom"/>
</dbReference>
<dbReference type="OrthoDB" id="10004364at2759"/>
<dbReference type="InterPro" id="IPR029012">
    <property type="entry name" value="Helix_hairpin_bin_sf"/>
</dbReference>
<evidence type="ECO:0000259" key="10">
    <source>
        <dbReference type="PROSITE" id="PS51314"/>
    </source>
</evidence>
<name>A0A9Q0RI43_BLOTA</name>
<evidence type="ECO:0000256" key="8">
    <source>
        <dbReference type="SAM" id="Coils"/>
    </source>
</evidence>
<evidence type="ECO:0000256" key="7">
    <source>
        <dbReference type="PROSITE-ProRule" id="PRU00646"/>
    </source>
</evidence>
<dbReference type="GO" id="GO:0006623">
    <property type="term" value="P:protein targeting to vacuole"/>
    <property type="evidence" value="ECO:0007669"/>
    <property type="project" value="TreeGrafter"/>
</dbReference>
<keyword evidence="5 7" id="KW-0653">Protein transport</keyword>
<evidence type="ECO:0000256" key="4">
    <source>
        <dbReference type="ARBA" id="ARBA00022753"/>
    </source>
</evidence>
<comment type="caution">
    <text evidence="11">The sequence shown here is derived from an EMBL/GenBank/DDBJ whole genome shotgun (WGS) entry which is preliminary data.</text>
</comment>
<dbReference type="OMA" id="HIRRVKI"/>
<gene>
    <name evidence="11" type="ORF">RDWZM_007570</name>
</gene>
<dbReference type="InterPro" id="IPR009851">
    <property type="entry name" value="Mod_r"/>
</dbReference>
<keyword evidence="12" id="KW-1185">Reference proteome</keyword>
<reference evidence="11" key="1">
    <citation type="submission" date="2022-12" db="EMBL/GenBank/DDBJ databases">
        <title>Genome assemblies of Blomia tropicalis.</title>
        <authorList>
            <person name="Cui Y."/>
        </authorList>
    </citation>
    <scope>NUCLEOTIDE SEQUENCE</scope>
    <source>
        <tissue evidence="11">Adult mites</tissue>
    </source>
</reference>
<dbReference type="EMBL" id="JAPWDV010000003">
    <property type="protein sequence ID" value="KAJ6216413.1"/>
    <property type="molecule type" value="Genomic_DNA"/>
</dbReference>
<dbReference type="PANTHER" id="PTHR13678">
    <property type="entry name" value="VACUOLAR PROTEIN SORTING-ASSOCIATED PROTEIN 37"/>
    <property type="match status" value="1"/>
</dbReference>
<dbReference type="SUPFAM" id="SSF140111">
    <property type="entry name" value="Endosomal sorting complex assembly domain"/>
    <property type="match status" value="1"/>
</dbReference>
<evidence type="ECO:0000256" key="9">
    <source>
        <dbReference type="SAM" id="MobiDB-lite"/>
    </source>
</evidence>
<feature type="region of interest" description="Disordered" evidence="9">
    <location>
        <begin position="183"/>
        <end position="228"/>
    </location>
</feature>
<feature type="coiled-coil region" evidence="8">
    <location>
        <begin position="50"/>
        <end position="112"/>
    </location>
</feature>
<evidence type="ECO:0000256" key="1">
    <source>
        <dbReference type="ARBA" id="ARBA00004633"/>
    </source>
</evidence>
<organism evidence="11 12">
    <name type="scientific">Blomia tropicalis</name>
    <name type="common">Mite</name>
    <dbReference type="NCBI Taxonomy" id="40697"/>
    <lineage>
        <taxon>Eukaryota</taxon>
        <taxon>Metazoa</taxon>
        <taxon>Ecdysozoa</taxon>
        <taxon>Arthropoda</taxon>
        <taxon>Chelicerata</taxon>
        <taxon>Arachnida</taxon>
        <taxon>Acari</taxon>
        <taxon>Acariformes</taxon>
        <taxon>Sarcoptiformes</taxon>
        <taxon>Astigmata</taxon>
        <taxon>Glycyphagoidea</taxon>
        <taxon>Echimyopodidae</taxon>
        <taxon>Blomia</taxon>
    </lineage>
</organism>
<dbReference type="GO" id="GO:0043162">
    <property type="term" value="P:ubiquitin-dependent protein catabolic process via the multivesicular body sorting pathway"/>
    <property type="evidence" value="ECO:0007669"/>
    <property type="project" value="TreeGrafter"/>
</dbReference>
<dbReference type="PANTHER" id="PTHR13678:SF27">
    <property type="entry name" value="LD45836P"/>
    <property type="match status" value="1"/>
</dbReference>
<sequence>MDNYFGSGSDINIRSVLDILKHMEDCELEKMIKDSSNEQIDSLIKDLPQLKSLEAERERLIQTNRQTAENNLSLEPTYRMSKRDLAKALEECQLLKNELDKKKAKVRELSRQTSLDTTFALLQAAMAEAEEASEEVANSFLTNQLPIEEFIKNFIEQRKLFHSRRIKSEKMPAEIQKVNMSGVLQPTRPAPPPPTLPFSQMAIRKDENPPYPMSSNPFAEFISQPPGY</sequence>
<dbReference type="Proteomes" id="UP001142055">
    <property type="component" value="Chromosome 3"/>
</dbReference>
<dbReference type="GO" id="GO:0000813">
    <property type="term" value="C:ESCRT I complex"/>
    <property type="evidence" value="ECO:0007669"/>
    <property type="project" value="UniProtKB-ARBA"/>
</dbReference>
<dbReference type="Pfam" id="PF07200">
    <property type="entry name" value="Mod_r"/>
    <property type="match status" value="1"/>
</dbReference>
<keyword evidence="4" id="KW-0967">Endosome</keyword>
<dbReference type="PROSITE" id="PS51314">
    <property type="entry name" value="VPS37_C"/>
    <property type="match status" value="1"/>
</dbReference>
<comment type="subcellular location">
    <subcellularLocation>
        <location evidence="1">Late endosome membrane</location>
        <topology evidence="1">Peripheral membrane protein</topology>
    </subcellularLocation>
</comment>
<dbReference type="GO" id="GO:0006612">
    <property type="term" value="P:protein targeting to membrane"/>
    <property type="evidence" value="ECO:0007669"/>
    <property type="project" value="TreeGrafter"/>
</dbReference>
<comment type="function">
    <text evidence="6">Component of the ESCRT-I complex, a regulator of vesicular trafficking process. Required for the sorting of endocytic ubiquitinated cargos into multivesicular bodies. May be involved in cell growth and differentiation.</text>
</comment>
<evidence type="ECO:0000256" key="6">
    <source>
        <dbReference type="ARBA" id="ARBA00025010"/>
    </source>
</evidence>
<evidence type="ECO:0000256" key="3">
    <source>
        <dbReference type="ARBA" id="ARBA00022448"/>
    </source>
</evidence>
<keyword evidence="8" id="KW-0175">Coiled coil</keyword>
<evidence type="ECO:0000256" key="5">
    <source>
        <dbReference type="ARBA" id="ARBA00022927"/>
    </source>
</evidence>
<evidence type="ECO:0000313" key="11">
    <source>
        <dbReference type="EMBL" id="KAJ6216413.1"/>
    </source>
</evidence>